<comment type="caution">
    <text evidence="4">The sequence shown here is derived from an EMBL/GenBank/DDBJ whole genome shotgun (WGS) entry which is preliminary data.</text>
</comment>
<dbReference type="Pfam" id="PF02517">
    <property type="entry name" value="Rce1-like"/>
    <property type="match status" value="1"/>
</dbReference>
<dbReference type="Proteomes" id="UP000632138">
    <property type="component" value="Unassembled WGS sequence"/>
</dbReference>
<evidence type="ECO:0000256" key="1">
    <source>
        <dbReference type="SAM" id="MobiDB-lite"/>
    </source>
</evidence>
<keyword evidence="4" id="KW-0645">Protease</keyword>
<feature type="domain" description="CAAX prenyl protease 2/Lysostaphin resistance protein A-like" evidence="3">
    <location>
        <begin position="131"/>
        <end position="224"/>
    </location>
</feature>
<reference evidence="4 5" key="1">
    <citation type="submission" date="2021-01" db="EMBL/GenBank/DDBJ databases">
        <title>Actinoplanes sp. nov. LDG1-06 isolated from lichen.</title>
        <authorList>
            <person name="Saeng-In P."/>
            <person name="Phongsopitanun W."/>
            <person name="Kanchanasin P."/>
            <person name="Yuki M."/>
            <person name="Kudo T."/>
            <person name="Ohkuma M."/>
            <person name="Tanasupawat S."/>
        </authorList>
    </citation>
    <scope>NUCLEOTIDE SEQUENCE [LARGE SCALE GENOMIC DNA]</scope>
    <source>
        <strain evidence="4 5">LDG1-06</strain>
    </source>
</reference>
<feature type="transmembrane region" description="Helical" evidence="2">
    <location>
        <begin position="56"/>
        <end position="78"/>
    </location>
</feature>
<feature type="transmembrane region" description="Helical" evidence="2">
    <location>
        <begin position="163"/>
        <end position="182"/>
    </location>
</feature>
<accession>A0ABS2AVC7</accession>
<evidence type="ECO:0000259" key="3">
    <source>
        <dbReference type="Pfam" id="PF02517"/>
    </source>
</evidence>
<name>A0ABS2AVC7_9ACTN</name>
<keyword evidence="4" id="KW-0378">Hydrolase</keyword>
<feature type="region of interest" description="Disordered" evidence="1">
    <location>
        <begin position="1"/>
        <end position="20"/>
    </location>
</feature>
<dbReference type="InterPro" id="IPR003675">
    <property type="entry name" value="Rce1/LyrA-like_dom"/>
</dbReference>
<sequence>MKGIESVGTENATARHHKKSPPPWLHAFWPRFLFLLITFLLVNLVLALLINVSVSHWVSGLLVGVAAAALALFLYTRIVGWLEQRHVVELARSEARSQLIRGTAIGTGLFVTTLALIFACNGYRLHGGSFWAMLATLGAMTGVAVLEELVFRGVLFRGIEERFGTTPALVVSALLFGGLHFFNAEGTVWGALAIAVEGGLMLGAAYVLTRSLWLPIGLHLGWNFTESGIFGGTVSGTDGAMGGLLTGVPRGPAIISGGTFGPEASIFAVLVCGATAVLLLRRARKQGSWR</sequence>
<keyword evidence="2" id="KW-0472">Membrane</keyword>
<keyword evidence="2" id="KW-0812">Transmembrane</keyword>
<evidence type="ECO:0000313" key="4">
    <source>
        <dbReference type="EMBL" id="MBM2623827.1"/>
    </source>
</evidence>
<evidence type="ECO:0000313" key="5">
    <source>
        <dbReference type="Proteomes" id="UP000632138"/>
    </source>
</evidence>
<feature type="transmembrane region" description="Helical" evidence="2">
    <location>
        <begin position="28"/>
        <end position="50"/>
    </location>
</feature>
<keyword evidence="2" id="KW-1133">Transmembrane helix</keyword>
<organism evidence="4 5">
    <name type="scientific">Paractinoplanes ovalisporus</name>
    <dbReference type="NCBI Taxonomy" id="2810368"/>
    <lineage>
        <taxon>Bacteria</taxon>
        <taxon>Bacillati</taxon>
        <taxon>Actinomycetota</taxon>
        <taxon>Actinomycetes</taxon>
        <taxon>Micromonosporales</taxon>
        <taxon>Micromonosporaceae</taxon>
        <taxon>Paractinoplanes</taxon>
    </lineage>
</organism>
<dbReference type="RefSeq" id="WP_203384175.1">
    <property type="nucleotide sequence ID" value="NZ_JAENHP010000046.1"/>
</dbReference>
<dbReference type="EMBL" id="JAENHP010000046">
    <property type="protein sequence ID" value="MBM2623827.1"/>
    <property type="molecule type" value="Genomic_DNA"/>
</dbReference>
<protein>
    <submittedName>
        <fullName evidence="4">CPBP family intramembrane metalloprotease</fullName>
    </submittedName>
</protein>
<dbReference type="PANTHER" id="PTHR39430:SF1">
    <property type="entry name" value="PROTEASE"/>
    <property type="match status" value="1"/>
</dbReference>
<evidence type="ECO:0000256" key="2">
    <source>
        <dbReference type="SAM" id="Phobius"/>
    </source>
</evidence>
<feature type="transmembrane region" description="Helical" evidence="2">
    <location>
        <begin position="260"/>
        <end position="280"/>
    </location>
</feature>
<dbReference type="PANTHER" id="PTHR39430">
    <property type="entry name" value="MEMBRANE-ASSOCIATED PROTEASE-RELATED"/>
    <property type="match status" value="1"/>
</dbReference>
<proteinExistence type="predicted"/>
<dbReference type="GO" id="GO:0008237">
    <property type="term" value="F:metallopeptidase activity"/>
    <property type="evidence" value="ECO:0007669"/>
    <property type="project" value="UniProtKB-KW"/>
</dbReference>
<keyword evidence="4" id="KW-0482">Metalloprotease</keyword>
<gene>
    <name evidence="4" type="ORF">JIG36_50895</name>
</gene>
<feature type="transmembrane region" description="Helical" evidence="2">
    <location>
        <begin position="99"/>
        <end position="118"/>
    </location>
</feature>
<feature type="transmembrane region" description="Helical" evidence="2">
    <location>
        <begin position="130"/>
        <end position="151"/>
    </location>
</feature>
<feature type="transmembrane region" description="Helical" evidence="2">
    <location>
        <begin position="188"/>
        <end position="208"/>
    </location>
</feature>
<keyword evidence="5" id="KW-1185">Reference proteome</keyword>